<dbReference type="GO" id="GO:0008175">
    <property type="term" value="F:tRNA methyltransferase activity"/>
    <property type="evidence" value="ECO:0007669"/>
    <property type="project" value="TreeGrafter"/>
</dbReference>
<comment type="similarity">
    <text evidence="1">Belongs to the methyltransferase superfamily. LCMT family.</text>
</comment>
<dbReference type="InterPro" id="IPR015915">
    <property type="entry name" value="Kelch-typ_b-propeller"/>
</dbReference>
<keyword evidence="5" id="KW-1185">Reference proteome</keyword>
<dbReference type="PANTHER" id="PTHR46529">
    <property type="entry name" value="TRNA WYBUTOSINE-SYNTHESIZING PROTEIN 4"/>
    <property type="match status" value="1"/>
</dbReference>
<dbReference type="PANTHER" id="PTHR46529:SF1">
    <property type="entry name" value="TRNA WYBUTOSINE-SYNTHESIZING PROTEIN 4"/>
    <property type="match status" value="1"/>
</dbReference>
<evidence type="ECO:0000256" key="2">
    <source>
        <dbReference type="ARBA" id="ARBA00022691"/>
    </source>
</evidence>
<keyword evidence="2" id="KW-0949">S-adenosyl-L-methionine</keyword>
<reference evidence="4 5" key="1">
    <citation type="submission" date="2014-06" db="EMBL/GenBank/DDBJ databases">
        <authorList>
            <person name="Swart Estienne"/>
        </authorList>
    </citation>
    <scope>NUCLEOTIDE SEQUENCE [LARGE SCALE GENOMIC DNA]</scope>
    <source>
        <strain evidence="4 5">130c</strain>
    </source>
</reference>
<dbReference type="AlphaFoldDB" id="A0A078AAD7"/>
<organism evidence="4 5">
    <name type="scientific">Stylonychia lemnae</name>
    <name type="common">Ciliate</name>
    <dbReference type="NCBI Taxonomy" id="5949"/>
    <lineage>
        <taxon>Eukaryota</taxon>
        <taxon>Sar</taxon>
        <taxon>Alveolata</taxon>
        <taxon>Ciliophora</taxon>
        <taxon>Intramacronucleata</taxon>
        <taxon>Spirotrichea</taxon>
        <taxon>Stichotrichia</taxon>
        <taxon>Sporadotrichida</taxon>
        <taxon>Oxytrichidae</taxon>
        <taxon>Stylonychinae</taxon>
        <taxon>Stylonychia</taxon>
    </lineage>
</organism>
<name>A0A078AAD7_STYLE</name>
<gene>
    <name evidence="4" type="primary">Contig17867.g18989</name>
    <name evidence="4" type="ORF">STYLEM_8211</name>
</gene>
<feature type="coiled-coil region" evidence="3">
    <location>
        <begin position="194"/>
        <end position="221"/>
    </location>
</feature>
<proteinExistence type="inferred from homology"/>
<evidence type="ECO:0000256" key="1">
    <source>
        <dbReference type="ARBA" id="ARBA00010703"/>
    </source>
</evidence>
<dbReference type="SUPFAM" id="SSF117281">
    <property type="entry name" value="Kelch motif"/>
    <property type="match status" value="1"/>
</dbReference>
<dbReference type="GO" id="GO:0030488">
    <property type="term" value="P:tRNA methylation"/>
    <property type="evidence" value="ECO:0007669"/>
    <property type="project" value="TreeGrafter"/>
</dbReference>
<evidence type="ECO:0000313" key="5">
    <source>
        <dbReference type="Proteomes" id="UP000039865"/>
    </source>
</evidence>
<dbReference type="GO" id="GO:0031591">
    <property type="term" value="P:wybutosine biosynthetic process"/>
    <property type="evidence" value="ECO:0007669"/>
    <property type="project" value="TreeGrafter"/>
</dbReference>
<evidence type="ECO:0008006" key="6">
    <source>
        <dbReference type="Google" id="ProtNLM"/>
    </source>
</evidence>
<dbReference type="Gene3D" id="2.120.10.80">
    <property type="entry name" value="Kelch-type beta propeller"/>
    <property type="match status" value="1"/>
</dbReference>
<evidence type="ECO:0000313" key="4">
    <source>
        <dbReference type="EMBL" id="CDW79225.1"/>
    </source>
</evidence>
<dbReference type="EMBL" id="CCKQ01007800">
    <property type="protein sequence ID" value="CDW79225.1"/>
    <property type="molecule type" value="Genomic_DNA"/>
</dbReference>
<dbReference type="InParanoid" id="A0A078AAD7"/>
<evidence type="ECO:0000256" key="3">
    <source>
        <dbReference type="SAM" id="Coils"/>
    </source>
</evidence>
<protein>
    <recommendedName>
        <fullName evidence="6">Kelch motif family protein</fullName>
    </recommendedName>
</protein>
<sequence length="616" mass="70946">MSQVDVDMVLIDTVQKDLQRHQEVANELSSLIDADNQQYFVQPYMVNAEKLRNVLVTRGYGLIGKNGLMNKFLNSVISKAAQNMEEHEFCQNHKNEHLVAFDFESRHFGCERCVFEGTYKDPKFVSWSAREIKDEFDIEYYQLNQHLKSVEELSPQMIISNIRNQISQFFFMLRKKLDEIESEIFKKVKDSDALRNLAQFIQELNEECDDSLRELIEEEKKGLDEKVNSSKFSFIVMKSHFYKALIEAMRNFNSQLRGDINKSSTSFQDLISFVPDDDAISQLLVQIFNKCLRVDNQPVQLDLKLKTDLSQVKKTIFEQKSGFTVRENVVLQVDLINRQVQEIQKLKDLYIPKLMSIDESNVLVIGGQSQMEYARHTIIKKTCYLLSNSNGGPWKTSSQAVMRKQRVSFSSVFLGKGKDYVFATGGFGAGRRIISDCEIFNVNDNYWTLFPHLNVPRASHSTLLSENLKWVYAFGGINEEGQPIDTIERVRMNNVIDPIKDLNTQWQVINLQLPQPLMNIGCAIIHNNQEIVIFGGVDEYGDAQKAGAILKIDNEERGLHSYSKNSRIELEDADAFPNTGCFYRQGDDVFYLGNNFVWTLNERDKKIIKHHPIAVV</sequence>
<keyword evidence="3" id="KW-0175">Coiled coil</keyword>
<accession>A0A078AAD7</accession>
<dbReference type="OrthoDB" id="8185403at2759"/>
<dbReference type="Proteomes" id="UP000039865">
    <property type="component" value="Unassembled WGS sequence"/>
</dbReference>